<dbReference type="Pfam" id="PF24787">
    <property type="entry name" value="TEX47"/>
    <property type="match status" value="1"/>
</dbReference>
<dbReference type="GeneID" id="108565266"/>
<protein>
    <submittedName>
        <fullName evidence="3">Uncharacterized protein LOC108565266</fullName>
    </submittedName>
</protein>
<dbReference type="Proteomes" id="UP000695000">
    <property type="component" value="Unplaced"/>
</dbReference>
<dbReference type="InterPro" id="IPR055308">
    <property type="entry name" value="TEX47-like"/>
</dbReference>
<dbReference type="SUPFAM" id="SSF54975">
    <property type="entry name" value="Acylphosphatase/BLUF domain-like"/>
    <property type="match status" value="1"/>
</dbReference>
<dbReference type="PANTHER" id="PTHR34035:SF1">
    <property type="entry name" value="TESTIS-EXPRESSED PROTEIN 47"/>
    <property type="match status" value="1"/>
</dbReference>
<feature type="compositionally biased region" description="Acidic residues" evidence="1">
    <location>
        <begin position="165"/>
        <end position="175"/>
    </location>
</feature>
<proteinExistence type="predicted"/>
<feature type="region of interest" description="Disordered" evidence="1">
    <location>
        <begin position="165"/>
        <end position="189"/>
    </location>
</feature>
<reference evidence="3" key="1">
    <citation type="submission" date="2025-08" db="UniProtKB">
        <authorList>
            <consortium name="RefSeq"/>
        </authorList>
    </citation>
    <scope>IDENTIFICATION</scope>
    <source>
        <tissue evidence="3">Whole Larva</tissue>
    </source>
</reference>
<evidence type="ECO:0000313" key="3">
    <source>
        <dbReference type="RefSeq" id="XP_017780116.1"/>
    </source>
</evidence>
<dbReference type="PANTHER" id="PTHR34035">
    <property type="entry name" value="TESTIS-EXPRESSED PROTEIN 47"/>
    <property type="match status" value="1"/>
</dbReference>
<name>A0ABM1MZW6_NICVS</name>
<dbReference type="InterPro" id="IPR036046">
    <property type="entry name" value="Acylphosphatase-like_dom_sf"/>
</dbReference>
<feature type="compositionally biased region" description="Polar residues" evidence="1">
    <location>
        <begin position="176"/>
        <end position="189"/>
    </location>
</feature>
<gene>
    <name evidence="3" type="primary">LOC108565266</name>
</gene>
<dbReference type="Gene3D" id="3.30.70.100">
    <property type="match status" value="1"/>
</dbReference>
<accession>A0ABM1MZW6</accession>
<evidence type="ECO:0000256" key="1">
    <source>
        <dbReference type="SAM" id="MobiDB-lite"/>
    </source>
</evidence>
<sequence>MYDVMCANMKFAGRVTFVHRIIYIGEHSFPQFDDEDENISDLFRENIQTVNSQYCEEYLTGFLLYYTKYFCHVVEGSEESIHKHLQMLLTNPETAKHLGRMKILVAYHHINQRFLKTWTEINAKPPTLLEKVDNQDISAVMAKVMICLQKLYKLGIILRPTEAGAEEEKEAEEDQQVASQEQPQTDQRYSTCRRSLAVVVSTVSNFDIIGRPADTLPECQLLQYLLDSEYVQDLEDYKNSYGVIPVYMTYLEQAWPVSSDYVPRDIFVKEIDPVSDIPADMRISVIVQTI</sequence>
<evidence type="ECO:0000313" key="2">
    <source>
        <dbReference type="Proteomes" id="UP000695000"/>
    </source>
</evidence>
<keyword evidence="2" id="KW-1185">Reference proteome</keyword>
<organism evidence="2 3">
    <name type="scientific">Nicrophorus vespilloides</name>
    <name type="common">Boreal carrion beetle</name>
    <dbReference type="NCBI Taxonomy" id="110193"/>
    <lineage>
        <taxon>Eukaryota</taxon>
        <taxon>Metazoa</taxon>
        <taxon>Ecdysozoa</taxon>
        <taxon>Arthropoda</taxon>
        <taxon>Hexapoda</taxon>
        <taxon>Insecta</taxon>
        <taxon>Pterygota</taxon>
        <taxon>Neoptera</taxon>
        <taxon>Endopterygota</taxon>
        <taxon>Coleoptera</taxon>
        <taxon>Polyphaga</taxon>
        <taxon>Staphyliniformia</taxon>
        <taxon>Silphidae</taxon>
        <taxon>Nicrophorinae</taxon>
        <taxon>Nicrophorus</taxon>
    </lineage>
</organism>
<dbReference type="RefSeq" id="XP_017780116.1">
    <property type="nucleotide sequence ID" value="XM_017924627.1"/>
</dbReference>